<protein>
    <recommendedName>
        <fullName evidence="2">Protein CPL1-like domain-containing protein</fullName>
    </recommendedName>
</protein>
<dbReference type="Pfam" id="PF21671">
    <property type="entry name" value="CPL1-like"/>
    <property type="match status" value="1"/>
</dbReference>
<gene>
    <name evidence="3" type="ORF">IL334_006245</name>
</gene>
<dbReference type="InterPro" id="IPR048661">
    <property type="entry name" value="CPL1-like"/>
</dbReference>
<proteinExistence type="predicted"/>
<evidence type="ECO:0000313" key="4">
    <source>
        <dbReference type="Proteomes" id="UP001329825"/>
    </source>
</evidence>
<evidence type="ECO:0000313" key="3">
    <source>
        <dbReference type="EMBL" id="WRT69261.1"/>
    </source>
</evidence>
<dbReference type="Proteomes" id="UP001329825">
    <property type="component" value="Chromosome 8"/>
</dbReference>
<dbReference type="PANTHER" id="PTHR35192:SF2">
    <property type="entry name" value="APPLE DOMAIN-CONTAINING PROTEIN"/>
    <property type="match status" value="1"/>
</dbReference>
<dbReference type="PANTHER" id="PTHR35192">
    <property type="entry name" value="PROTEIN, PUTATIVE-RELATED"/>
    <property type="match status" value="1"/>
</dbReference>
<organism evidence="3 4">
    <name type="scientific">Kwoniella shivajii</name>
    <dbReference type="NCBI Taxonomy" id="564305"/>
    <lineage>
        <taxon>Eukaryota</taxon>
        <taxon>Fungi</taxon>
        <taxon>Dikarya</taxon>
        <taxon>Basidiomycota</taxon>
        <taxon>Agaricomycotina</taxon>
        <taxon>Tremellomycetes</taxon>
        <taxon>Tremellales</taxon>
        <taxon>Cryptococcaceae</taxon>
        <taxon>Kwoniella</taxon>
    </lineage>
</organism>
<keyword evidence="4" id="KW-1185">Reference proteome</keyword>
<dbReference type="GeneID" id="87958375"/>
<feature type="signal peptide" evidence="1">
    <location>
        <begin position="1"/>
        <end position="24"/>
    </location>
</feature>
<dbReference type="RefSeq" id="XP_062794000.1">
    <property type="nucleotide sequence ID" value="XM_062937949.1"/>
</dbReference>
<evidence type="ECO:0000259" key="2">
    <source>
        <dbReference type="Pfam" id="PF21671"/>
    </source>
</evidence>
<feature type="domain" description="Protein CPL1-like" evidence="2">
    <location>
        <begin position="240"/>
        <end position="301"/>
    </location>
</feature>
<reference evidence="3 4" key="1">
    <citation type="submission" date="2024-01" db="EMBL/GenBank/DDBJ databases">
        <title>Comparative genomics of Cryptococcus and Kwoniella reveals pathogenesis evolution and contrasting modes of karyotype evolution via chromosome fusion or intercentromeric recombination.</title>
        <authorList>
            <person name="Coelho M.A."/>
            <person name="David-Palma M."/>
            <person name="Shea T."/>
            <person name="Bowers K."/>
            <person name="McGinley-Smith S."/>
            <person name="Mohammad A.W."/>
            <person name="Gnirke A."/>
            <person name="Yurkov A.M."/>
            <person name="Nowrousian M."/>
            <person name="Sun S."/>
            <person name="Cuomo C.A."/>
            <person name="Heitman J."/>
        </authorList>
    </citation>
    <scope>NUCLEOTIDE SEQUENCE [LARGE SCALE GENOMIC DNA]</scope>
    <source>
        <strain evidence="3">CBS 11374</strain>
    </source>
</reference>
<accession>A0ABZ1D8H6</accession>
<dbReference type="InterPro" id="IPR038955">
    <property type="entry name" value="PriA/CPL1_fungi"/>
</dbReference>
<sequence length="308" mass="33033">MLRSTSHVLSILLLLTAFISVVNGYEFLGCESQAPQGEGDPEPVTLDTPSDCADYCSGLETPTPYFYYSFGQASCVCSTVAATPSIYTTGTDNKGTCAANDYNQYKAQSDIPFYGCFTNADSRSDFGSGTVEGDYLATPAQCFDRCAGYSYDQVAFQPSTTVGQFYCVCAQNRLTDVDSTASQANCGVGAFFVYAEGPESTASQVDRRRLRERLRLAKKGVVEYCPTGMKACNVQGYDSYECINTASELEACGGCMDGEYKSQSNTTTGVDCTTLPGIAFGAVTCYNSKCEAYACKKGYTLVDGICEL</sequence>
<feature type="chain" id="PRO_5045781123" description="Protein CPL1-like domain-containing protein" evidence="1">
    <location>
        <begin position="25"/>
        <end position="308"/>
    </location>
</feature>
<keyword evidence="1" id="KW-0732">Signal</keyword>
<name>A0ABZ1D8H6_9TREE</name>
<dbReference type="EMBL" id="CP141888">
    <property type="protein sequence ID" value="WRT69261.1"/>
    <property type="molecule type" value="Genomic_DNA"/>
</dbReference>
<evidence type="ECO:0000256" key="1">
    <source>
        <dbReference type="SAM" id="SignalP"/>
    </source>
</evidence>